<reference evidence="4" key="2">
    <citation type="submission" date="2020-09" db="EMBL/GenBank/DDBJ databases">
        <authorList>
            <person name="Sun Q."/>
            <person name="Ohkuma M."/>
        </authorList>
    </citation>
    <scope>NUCLEOTIDE SEQUENCE</scope>
    <source>
        <strain evidence="4">JCM 14719</strain>
    </source>
</reference>
<dbReference type="RefSeq" id="WP_054670290.1">
    <property type="nucleotide sequence ID" value="NZ_BMOF01000001.1"/>
</dbReference>
<dbReference type="GO" id="GO:0005886">
    <property type="term" value="C:plasma membrane"/>
    <property type="evidence" value="ECO:0007669"/>
    <property type="project" value="TreeGrafter"/>
</dbReference>
<protein>
    <submittedName>
        <fullName evidence="4">Alkaline phosphatase</fullName>
    </submittedName>
</protein>
<feature type="transmembrane region" description="Helical" evidence="2">
    <location>
        <begin position="49"/>
        <end position="72"/>
    </location>
</feature>
<dbReference type="InterPro" id="IPR032816">
    <property type="entry name" value="VTT_dom"/>
</dbReference>
<dbReference type="InterPro" id="IPR051311">
    <property type="entry name" value="DedA_domain"/>
</dbReference>
<dbReference type="PANTHER" id="PTHR42709">
    <property type="entry name" value="ALKALINE PHOSPHATASE LIKE PROTEIN"/>
    <property type="match status" value="1"/>
</dbReference>
<keyword evidence="5" id="KW-1185">Reference proteome</keyword>
<gene>
    <name evidence="4" type="ORF">GCM10007043_00210</name>
</gene>
<proteinExistence type="inferred from homology"/>
<keyword evidence="2" id="KW-1133">Transmembrane helix</keyword>
<feature type="transmembrane region" description="Helical" evidence="2">
    <location>
        <begin position="174"/>
        <end position="191"/>
    </location>
</feature>
<dbReference type="PANTHER" id="PTHR42709:SF9">
    <property type="entry name" value="ALKALINE PHOSPHATASE LIKE PROTEIN"/>
    <property type="match status" value="1"/>
</dbReference>
<feature type="transmembrane region" description="Helical" evidence="2">
    <location>
        <begin position="136"/>
        <end position="154"/>
    </location>
</feature>
<dbReference type="EMBL" id="BMOF01000001">
    <property type="protein sequence ID" value="GGJ90493.1"/>
    <property type="molecule type" value="Genomic_DNA"/>
</dbReference>
<dbReference type="Pfam" id="PF09335">
    <property type="entry name" value="VTT_dom"/>
    <property type="match status" value="1"/>
</dbReference>
<name>A0A8J3FA03_9BACI</name>
<comment type="caution">
    <text evidence="4">The sequence shown here is derived from an EMBL/GenBank/DDBJ whole genome shotgun (WGS) entry which is preliminary data.</text>
</comment>
<comment type="similarity">
    <text evidence="1">Belongs to the DedA family.</text>
</comment>
<evidence type="ECO:0000259" key="3">
    <source>
        <dbReference type="Pfam" id="PF09335"/>
    </source>
</evidence>
<dbReference type="AlphaFoldDB" id="A0A8J3FA03"/>
<sequence length="197" mass="21995">MLENVLELVSHYGYLALFLILALSLIALPTPDETLITFAGFLVSQGHLAYWPAIFAAFLGTVTGMTLTYILGRYAGYALLDRYGAKFGLTRQRLALAERWFARLGKFVLPIGYYLPGVRQVLGYTAGLSRLPFRAFALYAYAGAFVWAFTFVTLGRWLGHHWQTVLDTLHRSTAWLVVGLLAAGALTWAVLRFRRPG</sequence>
<accession>A0A8J3FA03</accession>
<evidence type="ECO:0000256" key="2">
    <source>
        <dbReference type="SAM" id="Phobius"/>
    </source>
</evidence>
<feature type="transmembrane region" description="Helical" evidence="2">
    <location>
        <begin position="12"/>
        <end position="29"/>
    </location>
</feature>
<keyword evidence="2" id="KW-0812">Transmembrane</keyword>
<keyword evidence="2" id="KW-0472">Membrane</keyword>
<feature type="domain" description="VTT" evidence="3">
    <location>
        <begin position="31"/>
        <end position="156"/>
    </location>
</feature>
<dbReference type="Proteomes" id="UP000637720">
    <property type="component" value="Unassembled WGS sequence"/>
</dbReference>
<reference evidence="4" key="1">
    <citation type="journal article" date="2014" name="Int. J. Syst. Evol. Microbiol.">
        <title>Complete genome sequence of Corynebacterium casei LMG S-19264T (=DSM 44701T), isolated from a smear-ripened cheese.</title>
        <authorList>
            <consortium name="US DOE Joint Genome Institute (JGI-PGF)"/>
            <person name="Walter F."/>
            <person name="Albersmeier A."/>
            <person name="Kalinowski J."/>
            <person name="Ruckert C."/>
        </authorList>
    </citation>
    <scope>NUCLEOTIDE SEQUENCE</scope>
    <source>
        <strain evidence="4">JCM 14719</strain>
    </source>
</reference>
<evidence type="ECO:0000313" key="5">
    <source>
        <dbReference type="Proteomes" id="UP000637720"/>
    </source>
</evidence>
<evidence type="ECO:0000313" key="4">
    <source>
        <dbReference type="EMBL" id="GGJ90493.1"/>
    </source>
</evidence>
<organism evidence="4 5">
    <name type="scientific">Calditerricola satsumensis</name>
    <dbReference type="NCBI Taxonomy" id="373054"/>
    <lineage>
        <taxon>Bacteria</taxon>
        <taxon>Bacillati</taxon>
        <taxon>Bacillota</taxon>
        <taxon>Bacilli</taxon>
        <taxon>Bacillales</taxon>
        <taxon>Bacillaceae</taxon>
        <taxon>Calditerricola</taxon>
    </lineage>
</organism>
<evidence type="ECO:0000256" key="1">
    <source>
        <dbReference type="ARBA" id="ARBA00010792"/>
    </source>
</evidence>